<dbReference type="RefSeq" id="WP_132576071.1">
    <property type="nucleotide sequence ID" value="NZ_CBCSGL010000046.1"/>
</dbReference>
<evidence type="ECO:0000313" key="2">
    <source>
        <dbReference type="Proteomes" id="UP000295110"/>
    </source>
</evidence>
<gene>
    <name evidence="1" type="ORF">EV671_104041</name>
</gene>
<organism evidence="1 2">
    <name type="scientific">Roseateles saccharophilus</name>
    <name type="common">Pseudomonas saccharophila</name>
    <dbReference type="NCBI Taxonomy" id="304"/>
    <lineage>
        <taxon>Bacteria</taxon>
        <taxon>Pseudomonadati</taxon>
        <taxon>Pseudomonadota</taxon>
        <taxon>Betaproteobacteria</taxon>
        <taxon>Burkholderiales</taxon>
        <taxon>Sphaerotilaceae</taxon>
        <taxon>Roseateles</taxon>
    </lineage>
</organism>
<protein>
    <submittedName>
        <fullName evidence="1">Uncharacterized protein</fullName>
    </submittedName>
</protein>
<comment type="caution">
    <text evidence="1">The sequence shown here is derived from an EMBL/GenBank/DDBJ whole genome shotgun (WGS) entry which is preliminary data.</text>
</comment>
<proteinExistence type="predicted"/>
<sequence length="128" mass="13892">MKQTFTSLLANIGWLSQHNCSIPGIAVEALDGGDIIRIRYDGYEVELRLTAFADDGKIKGRVFAVLTRHPMDMSSPLLGSFTLERDGRTDITCEPAGNVDYASYALQLVLNLVKAALLHQPALAAAES</sequence>
<dbReference type="Proteomes" id="UP000295110">
    <property type="component" value="Unassembled WGS sequence"/>
</dbReference>
<dbReference type="EMBL" id="SMBU01000040">
    <property type="protein sequence ID" value="TCU88370.1"/>
    <property type="molecule type" value="Genomic_DNA"/>
</dbReference>
<keyword evidence="2" id="KW-1185">Reference proteome</keyword>
<dbReference type="AlphaFoldDB" id="A0A4R3UJ92"/>
<reference evidence="1 2" key="1">
    <citation type="submission" date="2019-03" db="EMBL/GenBank/DDBJ databases">
        <title>Genomic Encyclopedia of Type Strains, Phase IV (KMG-IV): sequencing the most valuable type-strain genomes for metagenomic binning, comparative biology and taxonomic classification.</title>
        <authorList>
            <person name="Goeker M."/>
        </authorList>
    </citation>
    <scope>NUCLEOTIDE SEQUENCE [LARGE SCALE GENOMIC DNA]</scope>
    <source>
        <strain evidence="1 2">DSM 654</strain>
    </source>
</reference>
<name>A0A4R3UJ92_ROSSA</name>
<accession>A0A4R3UJ92</accession>
<evidence type="ECO:0000313" key="1">
    <source>
        <dbReference type="EMBL" id="TCU88370.1"/>
    </source>
</evidence>